<dbReference type="PANTHER" id="PTHR24253:SF153">
    <property type="entry name" value="SERINE PROTEASE HEPSIN"/>
    <property type="match status" value="1"/>
</dbReference>
<proteinExistence type="predicted"/>
<dbReference type="PANTHER" id="PTHR24253">
    <property type="entry name" value="TRANSMEMBRANE PROTEASE SERINE"/>
    <property type="match status" value="1"/>
</dbReference>
<dbReference type="InterPro" id="IPR001254">
    <property type="entry name" value="Trypsin_dom"/>
</dbReference>
<dbReference type="SUPFAM" id="SSF50494">
    <property type="entry name" value="Trypsin-like serine proteases"/>
    <property type="match status" value="1"/>
</dbReference>
<keyword evidence="1" id="KW-1015">Disulfide bond</keyword>
<dbReference type="InterPro" id="IPR001314">
    <property type="entry name" value="Peptidase_S1A"/>
</dbReference>
<dbReference type="PROSITE" id="PS50240">
    <property type="entry name" value="TRYPSIN_DOM"/>
    <property type="match status" value="1"/>
</dbReference>
<name>A0A3B3RLN6_9TELE</name>
<evidence type="ECO:0000313" key="3">
    <source>
        <dbReference type="Ensembl" id="ENSPKIP00000019394.1"/>
    </source>
</evidence>
<dbReference type="CDD" id="cd00190">
    <property type="entry name" value="Tryp_SPc"/>
    <property type="match status" value="1"/>
</dbReference>
<evidence type="ECO:0000256" key="1">
    <source>
        <dbReference type="ARBA" id="ARBA00023157"/>
    </source>
</evidence>
<dbReference type="InterPro" id="IPR009003">
    <property type="entry name" value="Peptidase_S1_PA"/>
</dbReference>
<dbReference type="InterPro" id="IPR043504">
    <property type="entry name" value="Peptidase_S1_PA_chymotrypsin"/>
</dbReference>
<dbReference type="Pfam" id="PF00089">
    <property type="entry name" value="Trypsin"/>
    <property type="match status" value="1"/>
</dbReference>
<sequence length="397" mass="43929">MICPSTEHVSTAPGSSGALYHYIWRLALHLVMLDLAGPAHFGSSCRDPCTEAGSSYVLAAMDYFTKWPDAYAIPDQSTTTIATKLLKTVGVSRSGTEECRLHPHCPHVCLRATGSSGAGVRTTVLQSDHNVPFVKPKPLFSVSVGDQLQSDIVGGHKADQYRWPWMVAIFVKEKNPHNAGDTKANFTCGGTLIHHQWVLTMFQWCLHAKQIRVHVGIYKRDDPRNETKVKYFSQHEAYAHGIQRNDIALLKLSQPVNDVRLVTLSKASDVFSSDIECHVAGWGNTKQDAVNNQGHYLSPQWRIATQPIKFLLVTMFNTFTNSCPLKARFGNSCPVSHDVCIQGDSGGPLMCPTKNKNRPWVQLGIVNQADGCGEKPSIFANATYYRRWIAEKVGVVP</sequence>
<evidence type="ECO:0000259" key="2">
    <source>
        <dbReference type="PROSITE" id="PS50240"/>
    </source>
</evidence>
<dbReference type="GeneTree" id="ENSGT00940000164686"/>
<dbReference type="STRING" id="1676925.ENSPKIP00000019394"/>
<feature type="domain" description="Peptidase S1" evidence="2">
    <location>
        <begin position="152"/>
        <end position="394"/>
    </location>
</feature>
<protein>
    <recommendedName>
        <fullName evidence="2">Peptidase S1 domain-containing protein</fullName>
    </recommendedName>
</protein>
<dbReference type="PRINTS" id="PR00722">
    <property type="entry name" value="CHYMOTRYPSIN"/>
</dbReference>
<reference evidence="3" key="1">
    <citation type="submission" date="2025-08" db="UniProtKB">
        <authorList>
            <consortium name="Ensembl"/>
        </authorList>
    </citation>
    <scope>IDENTIFICATION</scope>
</reference>
<dbReference type="GO" id="GO:0006508">
    <property type="term" value="P:proteolysis"/>
    <property type="evidence" value="ECO:0007669"/>
    <property type="project" value="InterPro"/>
</dbReference>
<keyword evidence="4" id="KW-1185">Reference proteome</keyword>
<dbReference type="AlphaFoldDB" id="A0A3B3RLN6"/>
<organism evidence="3 4">
    <name type="scientific">Paramormyrops kingsleyae</name>
    <dbReference type="NCBI Taxonomy" id="1676925"/>
    <lineage>
        <taxon>Eukaryota</taxon>
        <taxon>Metazoa</taxon>
        <taxon>Chordata</taxon>
        <taxon>Craniata</taxon>
        <taxon>Vertebrata</taxon>
        <taxon>Euteleostomi</taxon>
        <taxon>Actinopterygii</taxon>
        <taxon>Neopterygii</taxon>
        <taxon>Teleostei</taxon>
        <taxon>Osteoglossocephala</taxon>
        <taxon>Osteoglossomorpha</taxon>
        <taxon>Osteoglossiformes</taxon>
        <taxon>Mormyridae</taxon>
        <taxon>Paramormyrops</taxon>
    </lineage>
</organism>
<accession>A0A3B3RLN6</accession>
<dbReference type="Ensembl" id="ENSPKIT00000042867.1">
    <property type="protein sequence ID" value="ENSPKIP00000019394.1"/>
    <property type="gene ID" value="ENSPKIG00000004570.1"/>
</dbReference>
<evidence type="ECO:0000313" key="4">
    <source>
        <dbReference type="Proteomes" id="UP000261540"/>
    </source>
</evidence>
<dbReference type="GO" id="GO:0004252">
    <property type="term" value="F:serine-type endopeptidase activity"/>
    <property type="evidence" value="ECO:0007669"/>
    <property type="project" value="InterPro"/>
</dbReference>
<reference evidence="3" key="2">
    <citation type="submission" date="2025-09" db="UniProtKB">
        <authorList>
            <consortium name="Ensembl"/>
        </authorList>
    </citation>
    <scope>IDENTIFICATION</scope>
</reference>
<dbReference type="SMART" id="SM00020">
    <property type="entry name" value="Tryp_SPc"/>
    <property type="match status" value="1"/>
</dbReference>
<dbReference type="Gene3D" id="2.40.10.10">
    <property type="entry name" value="Trypsin-like serine proteases"/>
    <property type="match status" value="1"/>
</dbReference>
<dbReference type="Proteomes" id="UP000261540">
    <property type="component" value="Unplaced"/>
</dbReference>